<dbReference type="PANTHER" id="PTHR37972:SF2">
    <property type="entry name" value="PRION-LIKE-(Q_N-RICH)-DOMAIN-BEARING PROTEIN-RELATED"/>
    <property type="match status" value="1"/>
</dbReference>
<reference evidence="4" key="1">
    <citation type="submission" date="2017-10" db="EMBL/GenBank/DDBJ databases">
        <title>Rapid genome shrinkage in a self-fertile nematode reveals novel sperm competition proteins.</title>
        <authorList>
            <person name="Yin D."/>
            <person name="Schwarz E.M."/>
            <person name="Thomas C.G."/>
            <person name="Felde R.L."/>
            <person name="Korf I.F."/>
            <person name="Cutter A.D."/>
            <person name="Schartner C.M."/>
            <person name="Ralston E.J."/>
            <person name="Meyer B.J."/>
            <person name="Haag E.S."/>
        </authorList>
    </citation>
    <scope>NUCLEOTIDE SEQUENCE [LARGE SCALE GENOMIC DNA]</scope>
    <source>
        <strain evidence="4">JU1422</strain>
    </source>
</reference>
<keyword evidence="4" id="KW-1185">Reference proteome</keyword>
<feature type="compositionally biased region" description="Low complexity" evidence="1">
    <location>
        <begin position="32"/>
        <end position="55"/>
    </location>
</feature>
<accession>A0A2G5UZX6</accession>
<feature type="signal peptide" evidence="2">
    <location>
        <begin position="1"/>
        <end position="17"/>
    </location>
</feature>
<sequence length="578" mass="62494">MFLLVIVILLLIASVTTILVVLLHHGDSTSTTITTKLPSTTTTQTTTAIRTSTTTPIANQKSEKTSANPDKTTVTSSTNIKTTCSTSPLPMTTSTELPATTSTELPLTTSTEPQTSTSTVLPLTTSTEPPTSTSTELPATTSTELPLTTSTELPLTTSTELPLTTSTELPTTTYTELPTTTYTELPTSTSTELALSASTYTYPYLWWCSVKIALVFENRQENQEVISFVRNHIYNSPNYDFAGPVQAINVPYGNTTNYGSKIMSFGDAKSYNDLQHNIDTLYADAPSYSFPDVSDGLVWIDKNIDPPEDDGIAVVIVVGYNVDEDPGGTHFAKEDLVSNGYQFISVSVGPGDLSSIADKPEWYFKVGGSNGQVVADQISTIFIVPSSTSYPSPLCAYPFTGKIATVFEMKKDTANVTLAEAFVKNYLYNSPNYNFADVTQAINVPYGSTNQYGTSILNFGDARSLTDLQKNIDVLYNSSTSTSVAEVEEGLSWIENNIDPPAAGSIAIVIVVGFNNDNNPGGTYFVKNDLVAEGYQFMAVSLGGDLRNIVDNLDWYFQVNQLNGQDVANQISYILCNL</sequence>
<dbReference type="EMBL" id="PDUG01000002">
    <property type="protein sequence ID" value="PIC44806.1"/>
    <property type="molecule type" value="Genomic_DNA"/>
</dbReference>
<protein>
    <recommendedName>
        <fullName evidence="5">VWFA domain-containing protein</fullName>
    </recommendedName>
</protein>
<gene>
    <name evidence="3" type="primary">Cnig_chr_II.g5049</name>
    <name evidence="3" type="ORF">B9Z55_005049</name>
</gene>
<dbReference type="PANTHER" id="PTHR37972">
    <property type="entry name" value="PROTEIN CBG25533"/>
    <property type="match status" value="1"/>
</dbReference>
<feature type="chain" id="PRO_5013956003" description="VWFA domain-containing protein" evidence="2">
    <location>
        <begin position="18"/>
        <end position="578"/>
    </location>
</feature>
<evidence type="ECO:0000313" key="4">
    <source>
        <dbReference type="Proteomes" id="UP000230233"/>
    </source>
</evidence>
<feature type="region of interest" description="Disordered" evidence="1">
    <location>
        <begin position="32"/>
        <end position="160"/>
    </location>
</feature>
<feature type="compositionally biased region" description="Low complexity" evidence="1">
    <location>
        <begin position="92"/>
        <end position="160"/>
    </location>
</feature>
<evidence type="ECO:0000256" key="2">
    <source>
        <dbReference type="SAM" id="SignalP"/>
    </source>
</evidence>
<comment type="caution">
    <text evidence="3">The sequence shown here is derived from an EMBL/GenBank/DDBJ whole genome shotgun (WGS) entry which is preliminary data.</text>
</comment>
<proteinExistence type="predicted"/>
<name>A0A2G5UZX6_9PELO</name>
<dbReference type="Proteomes" id="UP000230233">
    <property type="component" value="Chromosome II"/>
</dbReference>
<evidence type="ECO:0000256" key="1">
    <source>
        <dbReference type="SAM" id="MobiDB-lite"/>
    </source>
</evidence>
<dbReference type="OrthoDB" id="5872342at2759"/>
<dbReference type="AlphaFoldDB" id="A0A2G5UZX6"/>
<feature type="compositionally biased region" description="Polar residues" evidence="1">
    <location>
        <begin position="56"/>
        <end position="70"/>
    </location>
</feature>
<keyword evidence="2" id="KW-0732">Signal</keyword>
<organism evidence="3 4">
    <name type="scientific">Caenorhabditis nigoni</name>
    <dbReference type="NCBI Taxonomy" id="1611254"/>
    <lineage>
        <taxon>Eukaryota</taxon>
        <taxon>Metazoa</taxon>
        <taxon>Ecdysozoa</taxon>
        <taxon>Nematoda</taxon>
        <taxon>Chromadorea</taxon>
        <taxon>Rhabditida</taxon>
        <taxon>Rhabditina</taxon>
        <taxon>Rhabditomorpha</taxon>
        <taxon>Rhabditoidea</taxon>
        <taxon>Rhabditidae</taxon>
        <taxon>Peloderinae</taxon>
        <taxon>Caenorhabditis</taxon>
    </lineage>
</organism>
<evidence type="ECO:0008006" key="5">
    <source>
        <dbReference type="Google" id="ProtNLM"/>
    </source>
</evidence>
<feature type="compositionally biased region" description="Low complexity" evidence="1">
    <location>
        <begin position="71"/>
        <end position="83"/>
    </location>
</feature>
<evidence type="ECO:0000313" key="3">
    <source>
        <dbReference type="EMBL" id="PIC44806.1"/>
    </source>
</evidence>